<keyword evidence="1" id="KW-1133">Transmembrane helix</keyword>
<feature type="transmembrane region" description="Helical" evidence="1">
    <location>
        <begin position="40"/>
        <end position="59"/>
    </location>
</feature>
<evidence type="ECO:0000313" key="3">
    <source>
        <dbReference type="Proteomes" id="UP000515861"/>
    </source>
</evidence>
<keyword evidence="3" id="KW-1185">Reference proteome</keyword>
<evidence type="ECO:0000256" key="1">
    <source>
        <dbReference type="SAM" id="Phobius"/>
    </source>
</evidence>
<keyword evidence="1" id="KW-0472">Membrane</keyword>
<dbReference type="KEGG" id="ssau:H8M03_09185"/>
<feature type="transmembrane region" description="Helical" evidence="1">
    <location>
        <begin position="12"/>
        <end position="34"/>
    </location>
</feature>
<proteinExistence type="predicted"/>
<dbReference type="AlphaFoldDB" id="A0A7G9L0P4"/>
<dbReference type="RefSeq" id="WP_187479148.1">
    <property type="nucleotide sequence ID" value="NZ_CP060697.1"/>
</dbReference>
<gene>
    <name evidence="2" type="ORF">H8M03_09185</name>
</gene>
<dbReference type="EMBL" id="CP060697">
    <property type="protein sequence ID" value="QNM82193.1"/>
    <property type="molecule type" value="Genomic_DNA"/>
</dbReference>
<keyword evidence="1" id="KW-0812">Transmembrane</keyword>
<name>A0A7G9L0P4_9SPHN</name>
<accession>A0A7G9L0P4</accession>
<reference evidence="2 3" key="1">
    <citation type="submission" date="2020-08" db="EMBL/GenBank/DDBJ databases">
        <title>Sphingomonas sp. sand1-3 16S ribosomal RNA gene Genome sequencing and assembly.</title>
        <authorList>
            <person name="Kang M."/>
        </authorList>
    </citation>
    <scope>NUCLEOTIDE SEQUENCE [LARGE SCALE GENOMIC DNA]</scope>
    <source>
        <strain evidence="3">sand1-3</strain>
    </source>
</reference>
<sequence length="75" mass="8093">MDDEAKWKKRFLLFMGARLVGLVTVAAGLAIALTDLVRPGGWPVVGGIIAVLGLIDMVGAPMMLKKKWKAEDEGR</sequence>
<protein>
    <submittedName>
        <fullName evidence="2">Uncharacterized protein</fullName>
    </submittedName>
</protein>
<organism evidence="2 3">
    <name type="scientific">Sphingomonas sabuli</name>
    <dbReference type="NCBI Taxonomy" id="2764186"/>
    <lineage>
        <taxon>Bacteria</taxon>
        <taxon>Pseudomonadati</taxon>
        <taxon>Pseudomonadota</taxon>
        <taxon>Alphaproteobacteria</taxon>
        <taxon>Sphingomonadales</taxon>
        <taxon>Sphingomonadaceae</taxon>
        <taxon>Sphingomonas</taxon>
    </lineage>
</organism>
<evidence type="ECO:0000313" key="2">
    <source>
        <dbReference type="EMBL" id="QNM82193.1"/>
    </source>
</evidence>
<dbReference type="Proteomes" id="UP000515861">
    <property type="component" value="Chromosome"/>
</dbReference>